<dbReference type="AlphaFoldDB" id="D2V3U9"/>
<reference evidence="2 3" key="1">
    <citation type="journal article" date="2010" name="Cell">
        <title>The genome of Naegleria gruberi illuminates early eukaryotic versatility.</title>
        <authorList>
            <person name="Fritz-Laylin L.K."/>
            <person name="Prochnik S.E."/>
            <person name="Ginger M.L."/>
            <person name="Dacks J.B."/>
            <person name="Carpenter M.L."/>
            <person name="Field M.C."/>
            <person name="Kuo A."/>
            <person name="Paredez A."/>
            <person name="Chapman J."/>
            <person name="Pham J."/>
            <person name="Shu S."/>
            <person name="Neupane R."/>
            <person name="Cipriano M."/>
            <person name="Mancuso J."/>
            <person name="Tu H."/>
            <person name="Salamov A."/>
            <person name="Lindquist E."/>
            <person name="Shapiro H."/>
            <person name="Lucas S."/>
            <person name="Grigoriev I.V."/>
            <person name="Cande W.Z."/>
            <person name="Fulton C."/>
            <person name="Rokhsar D.S."/>
            <person name="Dawson S.C."/>
        </authorList>
    </citation>
    <scope>NUCLEOTIDE SEQUENCE [LARGE SCALE GENOMIC DNA]</scope>
    <source>
        <strain evidence="2 3">NEG-M</strain>
    </source>
</reference>
<evidence type="ECO:0000313" key="2">
    <source>
        <dbReference type="EMBL" id="EFC48419.1"/>
    </source>
</evidence>
<proteinExistence type="predicted"/>
<dbReference type="GeneID" id="8848349"/>
<sequence>MSKHTILPVAILAVEIPTSRNIMASFAHSVSSSISTNPLSPSSPALIRKVSITSPSSPMSSSPVPYPLSPSKSNLSSSSSSNSLSNMSSPKPLDKVSLDKPQLQEDDGSTNNGNEIEDDEDDALTSSSNYSSGSSSTNSLSESTLQAYQQQQQMAINLGKLRNSNSPLLDELRERFLAYLEKHQDSATSHEMRVKIMFLGKFLNPSTMKVKSAFERHQELINRVIEEFCHDLAIECDLTDTKKQSAELSISTLQKNGLDSVPFLVKIVKHIQVSNEKKSTLKKLFVHERLGQFLTRQHENIEKNLTPHLFTDLENKSLGMGIIDELQVISQMFLYELEDWFLLFQDHSHKFVEKWLAQSVDSSSSKIPKMAIDIILKKRELFRQAEKELKLSSEDLALKYVIDRDWKFVNFLTKEFMPDWYLTYKKQSGELIQWCTKSDFSVDKLGAKTMKMIGKIEISLENSVNALHYDDHLQFILKNIVYHEYGKIDTSSSKSKYALANMSSDFEPTSFMPKRALEMVLSSQASFVGGEMMDCMCLMKSCDNVLAGDLAERERVRVPLVGSRFLQKLDNNRTRYIELKMLNMVGILNTQLVWNVACKKLAVLNHNGLLAALKRAELTDYQMPPLSKNQTMRTLYDNCKQQLGIDVSEVLFKKTM</sequence>
<dbReference type="RefSeq" id="XP_002681163.1">
    <property type="nucleotide sequence ID" value="XM_002681117.1"/>
</dbReference>
<dbReference type="KEGG" id="ngr:NAEGRDRAFT_57038"/>
<organism evidence="3">
    <name type="scientific">Naegleria gruberi</name>
    <name type="common">Amoeba</name>
    <dbReference type="NCBI Taxonomy" id="5762"/>
    <lineage>
        <taxon>Eukaryota</taxon>
        <taxon>Discoba</taxon>
        <taxon>Heterolobosea</taxon>
        <taxon>Tetramitia</taxon>
        <taxon>Eutetramitia</taxon>
        <taxon>Vahlkampfiidae</taxon>
        <taxon>Naegleria</taxon>
    </lineage>
</organism>
<feature type="region of interest" description="Disordered" evidence="1">
    <location>
        <begin position="53"/>
        <end position="146"/>
    </location>
</feature>
<protein>
    <submittedName>
        <fullName evidence="2">Uncharacterized protein</fullName>
    </submittedName>
</protein>
<dbReference type="EMBL" id="GG738851">
    <property type="protein sequence ID" value="EFC48419.1"/>
    <property type="molecule type" value="Genomic_DNA"/>
</dbReference>
<evidence type="ECO:0000313" key="3">
    <source>
        <dbReference type="Proteomes" id="UP000006671"/>
    </source>
</evidence>
<dbReference type="Proteomes" id="UP000006671">
    <property type="component" value="Unassembled WGS sequence"/>
</dbReference>
<gene>
    <name evidence="2" type="ORF">NAEGRDRAFT_57038</name>
</gene>
<name>D2V3U9_NAEGR</name>
<dbReference type="InParanoid" id="D2V3U9"/>
<accession>D2V3U9</accession>
<feature type="compositionally biased region" description="Low complexity" evidence="1">
    <location>
        <begin position="124"/>
        <end position="146"/>
    </location>
</feature>
<keyword evidence="3" id="KW-1185">Reference proteome</keyword>
<dbReference type="VEuPathDB" id="AmoebaDB:NAEGRDRAFT_57038"/>
<feature type="compositionally biased region" description="Low complexity" evidence="1">
    <location>
        <begin position="53"/>
        <end position="91"/>
    </location>
</feature>
<evidence type="ECO:0000256" key="1">
    <source>
        <dbReference type="SAM" id="MobiDB-lite"/>
    </source>
</evidence>